<dbReference type="Pfam" id="PF09758">
    <property type="entry name" value="FPL"/>
    <property type="match status" value="1"/>
</dbReference>
<dbReference type="PANTHER" id="PTHR21481:SF0">
    <property type="entry name" value="PROTEIN CLEC16A"/>
    <property type="match status" value="1"/>
</dbReference>
<dbReference type="KEGG" id="hro:HELRODRAFT_191365"/>
<dbReference type="OrthoDB" id="294052at2759"/>
<keyword evidence="9" id="KW-1185">Reference proteome</keyword>
<dbReference type="HOGENOM" id="CLU_007413_0_0_1"/>
<feature type="compositionally biased region" description="Polar residues" evidence="3">
    <location>
        <begin position="1170"/>
        <end position="1180"/>
    </location>
</feature>
<dbReference type="InterPro" id="IPR019155">
    <property type="entry name" value="CLEC16A/TT9_N"/>
</dbReference>
<dbReference type="GO" id="GO:0005794">
    <property type="term" value="C:Golgi apparatus"/>
    <property type="evidence" value="ECO:0000318"/>
    <property type="project" value="GO_Central"/>
</dbReference>
<feature type="chain" id="PRO_5010980961" evidence="4">
    <location>
        <begin position="17"/>
        <end position="1224"/>
    </location>
</feature>
<evidence type="ECO:0000313" key="9">
    <source>
        <dbReference type="Proteomes" id="UP000015101"/>
    </source>
</evidence>
<feature type="compositionally biased region" description="Basic and acidic residues" evidence="3">
    <location>
        <begin position="1157"/>
        <end position="1168"/>
    </location>
</feature>
<dbReference type="EnsemblMetazoa" id="HelroT191365">
    <property type="protein sequence ID" value="HelroP191365"/>
    <property type="gene ID" value="HelroG191365"/>
</dbReference>
<dbReference type="EMBL" id="AMQM01003868">
    <property type="status" value="NOT_ANNOTATED_CDS"/>
    <property type="molecule type" value="Genomic_DNA"/>
</dbReference>
<gene>
    <name evidence="8" type="primary">20211920</name>
    <name evidence="7" type="ORF">HELRODRAFT_191365</name>
</gene>
<dbReference type="OMA" id="DHLHYID"/>
<evidence type="ECO:0000259" key="5">
    <source>
        <dbReference type="Pfam" id="PF09758"/>
    </source>
</evidence>
<feature type="compositionally biased region" description="Low complexity" evidence="3">
    <location>
        <begin position="929"/>
        <end position="943"/>
    </location>
</feature>
<dbReference type="GO" id="GO:0016197">
    <property type="term" value="P:endosomal transport"/>
    <property type="evidence" value="ECO:0000318"/>
    <property type="project" value="GO_Central"/>
</dbReference>
<dbReference type="AlphaFoldDB" id="T1FSX3"/>
<dbReference type="EMBL" id="AMQM01003867">
    <property type="status" value="NOT_ANNOTATED_CDS"/>
    <property type="molecule type" value="Genomic_DNA"/>
</dbReference>
<feature type="compositionally biased region" description="Basic and acidic residues" evidence="3">
    <location>
        <begin position="1210"/>
        <end position="1224"/>
    </location>
</feature>
<comment type="similarity">
    <text evidence="1">Belongs to the CLEC16A/gop-1 family.</text>
</comment>
<dbReference type="RefSeq" id="XP_009016359.1">
    <property type="nucleotide sequence ID" value="XM_009018111.1"/>
</dbReference>
<dbReference type="EMBL" id="KB096325">
    <property type="protein sequence ID" value="ESO05726.1"/>
    <property type="molecule type" value="Genomic_DNA"/>
</dbReference>
<dbReference type="InParanoid" id="T1FSX3"/>
<feature type="domain" description="CLEC16A/TT9 C-terminal" evidence="6">
    <location>
        <begin position="520"/>
        <end position="1105"/>
    </location>
</feature>
<evidence type="ECO:0000313" key="8">
    <source>
        <dbReference type="EnsemblMetazoa" id="HelroP191365"/>
    </source>
</evidence>
<dbReference type="InterPro" id="IPR045820">
    <property type="entry name" value="CLEC16A/TT9_C"/>
</dbReference>
<feature type="compositionally biased region" description="Low complexity" evidence="3">
    <location>
        <begin position="1197"/>
        <end position="1209"/>
    </location>
</feature>
<dbReference type="GO" id="GO:0006914">
    <property type="term" value="P:autophagy"/>
    <property type="evidence" value="ECO:0007669"/>
    <property type="project" value="UniProtKB-KW"/>
</dbReference>
<feature type="compositionally biased region" description="Polar residues" evidence="3">
    <location>
        <begin position="1147"/>
        <end position="1156"/>
    </location>
</feature>
<keyword evidence="4" id="KW-0732">Signal</keyword>
<dbReference type="STRING" id="6412.T1FSX3"/>
<dbReference type="GeneID" id="20211920"/>
<evidence type="ECO:0000256" key="4">
    <source>
        <dbReference type="SAM" id="SignalP"/>
    </source>
</evidence>
<dbReference type="GO" id="GO:1901096">
    <property type="term" value="P:regulation of autophagosome maturation"/>
    <property type="evidence" value="ECO:0000318"/>
    <property type="project" value="GO_Central"/>
</dbReference>
<reference evidence="9" key="1">
    <citation type="submission" date="2012-12" db="EMBL/GenBank/DDBJ databases">
        <authorList>
            <person name="Hellsten U."/>
            <person name="Grimwood J."/>
            <person name="Chapman J.A."/>
            <person name="Shapiro H."/>
            <person name="Aerts A."/>
            <person name="Otillar R.P."/>
            <person name="Terry A.Y."/>
            <person name="Boore J.L."/>
            <person name="Simakov O."/>
            <person name="Marletaz F."/>
            <person name="Cho S.-J."/>
            <person name="Edsinger-Gonzales E."/>
            <person name="Havlak P."/>
            <person name="Kuo D.-H."/>
            <person name="Larsson T."/>
            <person name="Lv J."/>
            <person name="Arendt D."/>
            <person name="Savage R."/>
            <person name="Osoegawa K."/>
            <person name="de Jong P."/>
            <person name="Lindberg D.R."/>
            <person name="Seaver E.C."/>
            <person name="Weisblat D.A."/>
            <person name="Putnam N.H."/>
            <person name="Grigoriev I.V."/>
            <person name="Rokhsar D.S."/>
        </authorList>
    </citation>
    <scope>NUCLEOTIDE SEQUENCE</scope>
</reference>
<dbReference type="GO" id="GO:0007034">
    <property type="term" value="P:vacuolar transport"/>
    <property type="evidence" value="ECO:0000318"/>
    <property type="project" value="GO_Central"/>
</dbReference>
<accession>T1FSX3</accession>
<evidence type="ECO:0000256" key="2">
    <source>
        <dbReference type="ARBA" id="ARBA00023006"/>
    </source>
</evidence>
<reference evidence="8" key="3">
    <citation type="submission" date="2015-06" db="UniProtKB">
        <authorList>
            <consortium name="EnsemblMetazoa"/>
        </authorList>
    </citation>
    <scope>IDENTIFICATION</scope>
</reference>
<dbReference type="CTD" id="20211920"/>
<feature type="region of interest" description="Disordered" evidence="3">
    <location>
        <begin position="1058"/>
        <end position="1077"/>
    </location>
</feature>
<proteinExistence type="inferred from homology"/>
<feature type="region of interest" description="Disordered" evidence="3">
    <location>
        <begin position="928"/>
        <end position="974"/>
    </location>
</feature>
<keyword evidence="2" id="KW-0072">Autophagy</keyword>
<feature type="domain" description="CLEC16A/TT9 C-terminal" evidence="6">
    <location>
        <begin position="370"/>
        <end position="490"/>
    </location>
</feature>
<feature type="compositionally biased region" description="Polar residues" evidence="3">
    <location>
        <begin position="962"/>
        <end position="974"/>
    </location>
</feature>
<feature type="signal peptide" evidence="4">
    <location>
        <begin position="1"/>
        <end position="16"/>
    </location>
</feature>
<name>T1FSX3_HELRO</name>
<dbReference type="InterPro" id="IPR039272">
    <property type="entry name" value="CLEC16A/TT9"/>
</dbReference>
<feature type="region of interest" description="Disordered" evidence="3">
    <location>
        <begin position="1196"/>
        <end position="1224"/>
    </location>
</feature>
<feature type="domain" description="FPL" evidence="5">
    <location>
        <begin position="66"/>
        <end position="213"/>
    </location>
</feature>
<feature type="region of interest" description="Disordered" evidence="3">
    <location>
        <begin position="1147"/>
        <end position="1181"/>
    </location>
</feature>
<evidence type="ECO:0000256" key="3">
    <source>
        <dbReference type="SAM" id="MobiDB-lite"/>
    </source>
</evidence>
<reference evidence="7 9" key="2">
    <citation type="journal article" date="2013" name="Nature">
        <title>Insights into bilaterian evolution from three spiralian genomes.</title>
        <authorList>
            <person name="Simakov O."/>
            <person name="Marletaz F."/>
            <person name="Cho S.J."/>
            <person name="Edsinger-Gonzales E."/>
            <person name="Havlak P."/>
            <person name="Hellsten U."/>
            <person name="Kuo D.H."/>
            <person name="Larsson T."/>
            <person name="Lv J."/>
            <person name="Arendt D."/>
            <person name="Savage R."/>
            <person name="Osoegawa K."/>
            <person name="de Jong P."/>
            <person name="Grimwood J."/>
            <person name="Chapman J.A."/>
            <person name="Shapiro H."/>
            <person name="Aerts A."/>
            <person name="Otillar R.P."/>
            <person name="Terry A.Y."/>
            <person name="Boore J.L."/>
            <person name="Grigoriev I.V."/>
            <person name="Lindberg D.R."/>
            <person name="Seaver E.C."/>
            <person name="Weisblat D.A."/>
            <person name="Putnam N.H."/>
            <person name="Rokhsar D.S."/>
        </authorList>
    </citation>
    <scope>NUCLEOTIDE SEQUENCE</scope>
</reference>
<dbReference type="eggNOG" id="KOG2219">
    <property type="taxonomic scope" value="Eukaryota"/>
</dbReference>
<dbReference type="FunCoup" id="T1FSX3">
    <property type="interactions" value="1307"/>
</dbReference>
<protein>
    <submittedName>
        <fullName evidence="7 8">Uncharacterized protein</fullName>
    </submittedName>
</protein>
<sequence length="1224" mass="138044">MCWVWIFLSYLNPVTAKQHQGLLSNSSGLFKPKNPHSLDHLKYLYGILCKNQTVTEGNLGLLVETLRSISEILIWGDQNDSTVFDFFLEKNMLVFFLKFMKQKSGQCICVQLLQTLNILFDNITNETSVYYLLSNNHINSIIVHKFDFSDEEVMAYYISFLKTLSMKLNKHTVHFFYNEHTNDFALYTEAIKFFNHSESMVRIAVRTITLNVYRACVPLSKMNENSENCLAEDRSMLQYIKEKTASPYFINLVKFIGNHIIDLHNCVTQDNDKLKDAVAIFIPFSIAKTAMYVIKTICFLSNVAIEIASNQDCFRFCAADVNPSTLEHFCDFHAAAIISGGPSLSLKSTQGSVDAVLCHTQDHLVYHNSKGKLSDLIAEHLDHLHYINDILCLEIEALNEVLTEHLLNQLFIPLYIHSLLPGHDDEAFNAAAAAHSRFAAKKTSSDTASDVIQDNCIVSLFLISQLFLIIHHGPLVTELVRIIFMKDIDDGFTQEILKKKDDDDKTLNSTTADNQACGSKMKSNEVITDTNSTDEEKLMRCINNSSITLQPLKIPARPYLTMILSSLRCSRDDYQALLALCLIYSLKLNTGVDQNMLDSIQIPLQESTSAVFQSFNVVVIQHLINIMSLSCQNASKIRLVTLELSIMLLKVMCVSGLDDEYIAAVEGIKEGSTLMLRNFYKSEEIFLDMFEDEHRELTTHPLNVDHLMMDACILLPPIGTPLTGIDFCKRLPCGEVERARRAIRFFFLVRSLSYYLRREEDTSLPLTKENECVHFDDVLDLNNSDLIACTVIHNESKKERRFLVIDTLQLILVEPDSKKLGWGLVRFTGFLQDTEVTSDKEDSRCLQVTIHKPSSNTNVRTRPLPILSAKFLFDDHIRCMAARQRLTKGRLKARQKKMQMIAKVLDMPAHLVDSMYAGSTLSSITRMNLAPSSSSSPSLLGSPHFPGQAHRRKTREIDDDPQSVNTNNKSPPSIKQSIFASVDKVPAFNSVASEQEHERRARRLKAKLTDSIARQQQLAKTLLSSSSNTNDNLNLVMSTPESKKKMFLSMAKEAKQRSMQQNKKLEQPQCSGGVTDFQSTKSGSTVFDYNNPSESKLLNEAKKSCLKESLSSSSALSSAHRDLEKANKVGSLDSKIEARSAVAESCQNMVRASSETRSVRVKDEERRNSGPPSNLFNLSRSPKEKFASWINPIIYRTTSTQEETTPPEETISKEPVAETHGDKK</sequence>
<dbReference type="PANTHER" id="PTHR21481">
    <property type="entry name" value="PROTEIN CLEC16A"/>
    <property type="match status" value="1"/>
</dbReference>
<evidence type="ECO:0000313" key="7">
    <source>
        <dbReference type="EMBL" id="ESO05726.1"/>
    </source>
</evidence>
<dbReference type="Proteomes" id="UP000015101">
    <property type="component" value="Unassembled WGS sequence"/>
</dbReference>
<evidence type="ECO:0000256" key="1">
    <source>
        <dbReference type="ARBA" id="ARBA00006441"/>
    </source>
</evidence>
<evidence type="ECO:0000259" key="6">
    <source>
        <dbReference type="Pfam" id="PF19439"/>
    </source>
</evidence>
<organism evidence="8 9">
    <name type="scientific">Helobdella robusta</name>
    <name type="common">Californian leech</name>
    <dbReference type="NCBI Taxonomy" id="6412"/>
    <lineage>
        <taxon>Eukaryota</taxon>
        <taxon>Metazoa</taxon>
        <taxon>Spiralia</taxon>
        <taxon>Lophotrochozoa</taxon>
        <taxon>Annelida</taxon>
        <taxon>Clitellata</taxon>
        <taxon>Hirudinea</taxon>
        <taxon>Rhynchobdellida</taxon>
        <taxon>Glossiphoniidae</taxon>
        <taxon>Helobdella</taxon>
    </lineage>
</organism>
<dbReference type="Pfam" id="PF19439">
    <property type="entry name" value="CLEC16A_C"/>
    <property type="match status" value="2"/>
</dbReference>